<dbReference type="GO" id="GO:0005879">
    <property type="term" value="C:axonemal microtubule"/>
    <property type="evidence" value="ECO:0007669"/>
    <property type="project" value="UniProtKB-UniRule"/>
</dbReference>
<evidence type="ECO:0000256" key="6">
    <source>
        <dbReference type="ARBA" id="ARBA00023069"/>
    </source>
</evidence>
<comment type="similarity">
    <text evidence="2 8">Belongs to the TTC30/dfy-1/fleer family.</text>
</comment>
<keyword evidence="6 8" id="KW-0969">Cilium</keyword>
<proteinExistence type="inferred from homology"/>
<dbReference type="SUPFAM" id="SSF48452">
    <property type="entry name" value="TPR-like"/>
    <property type="match status" value="2"/>
</dbReference>
<evidence type="ECO:0000256" key="9">
    <source>
        <dbReference type="SAM" id="Coils"/>
    </source>
</evidence>
<evidence type="ECO:0000256" key="2">
    <source>
        <dbReference type="ARBA" id="ARBA00009522"/>
    </source>
</evidence>
<dbReference type="PANTHER" id="PTHR20931:SF0">
    <property type="entry name" value="TETRATRICOPEPTIDE REPEAT PROTEIN 30"/>
    <property type="match status" value="1"/>
</dbReference>
<keyword evidence="5 8" id="KW-0802">TPR repeat</keyword>
<evidence type="ECO:0000256" key="3">
    <source>
        <dbReference type="ARBA" id="ARBA00022737"/>
    </source>
</evidence>
<dbReference type="Gene3D" id="1.25.40.10">
    <property type="entry name" value="Tetratricopeptide repeat domain"/>
    <property type="match status" value="3"/>
</dbReference>
<dbReference type="InterPro" id="IPR011990">
    <property type="entry name" value="TPR-like_helical_dom_sf"/>
</dbReference>
<keyword evidence="11" id="KW-1185">Reference proteome</keyword>
<evidence type="ECO:0000256" key="8">
    <source>
        <dbReference type="RuleBase" id="RU367070"/>
    </source>
</evidence>
<dbReference type="GO" id="GO:0030992">
    <property type="term" value="C:intraciliary transport particle B"/>
    <property type="evidence" value="ECO:0007669"/>
    <property type="project" value="TreeGrafter"/>
</dbReference>
<evidence type="ECO:0000256" key="1">
    <source>
        <dbReference type="ARBA" id="ARBA00004138"/>
    </source>
</evidence>
<organism evidence="10 11">
    <name type="scientific">Trichuris suis</name>
    <name type="common">pig whipworm</name>
    <dbReference type="NCBI Taxonomy" id="68888"/>
    <lineage>
        <taxon>Eukaryota</taxon>
        <taxon>Metazoa</taxon>
        <taxon>Ecdysozoa</taxon>
        <taxon>Nematoda</taxon>
        <taxon>Enoplea</taxon>
        <taxon>Dorylaimia</taxon>
        <taxon>Trichinellida</taxon>
        <taxon>Trichuridae</taxon>
        <taxon>Trichuris</taxon>
    </lineage>
</organism>
<dbReference type="InterPro" id="IPR019734">
    <property type="entry name" value="TPR_rpt"/>
</dbReference>
<protein>
    <recommendedName>
        <fullName evidence="8">Tetratricopeptide repeat protein 30</fullName>
    </recommendedName>
</protein>
<evidence type="ECO:0000313" key="11">
    <source>
        <dbReference type="Proteomes" id="UP000030764"/>
    </source>
</evidence>
<evidence type="ECO:0000256" key="5">
    <source>
        <dbReference type="ARBA" id="ARBA00022803"/>
    </source>
</evidence>
<evidence type="ECO:0000256" key="4">
    <source>
        <dbReference type="ARBA" id="ARBA00022794"/>
    </source>
</evidence>
<dbReference type="Proteomes" id="UP000030764">
    <property type="component" value="Unassembled WGS sequence"/>
</dbReference>
<comment type="subcellular location">
    <subcellularLocation>
        <location evidence="1 8">Cell projection</location>
        <location evidence="1 8">Cilium</location>
    </subcellularLocation>
</comment>
<comment type="function">
    <text evidence="8">Required for polyglutamylation of axonemal tubulin. Plays a role in anterograde intraflagellar transport (IFT), the process by which cilia precursors are transported from the base of the cilium to the site of their incorporation at the tip.</text>
</comment>
<dbReference type="GO" id="GO:0120170">
    <property type="term" value="F:intraciliary transport particle B binding"/>
    <property type="evidence" value="ECO:0007669"/>
    <property type="project" value="TreeGrafter"/>
</dbReference>
<dbReference type="InterPro" id="IPR039941">
    <property type="entry name" value="TT30"/>
</dbReference>
<dbReference type="PANTHER" id="PTHR20931">
    <property type="entry name" value="TETRATRICOPEPTIDE REPEAT PROTEIN 30"/>
    <property type="match status" value="1"/>
</dbReference>
<reference evidence="10 11" key="1">
    <citation type="journal article" date="2014" name="Nat. Genet.">
        <title>Genome and transcriptome of the porcine whipworm Trichuris suis.</title>
        <authorList>
            <person name="Jex A.R."/>
            <person name="Nejsum P."/>
            <person name="Schwarz E.M."/>
            <person name="Hu L."/>
            <person name="Young N.D."/>
            <person name="Hall R.S."/>
            <person name="Korhonen P.K."/>
            <person name="Liao S."/>
            <person name="Thamsborg S."/>
            <person name="Xia J."/>
            <person name="Xu P."/>
            <person name="Wang S."/>
            <person name="Scheerlinck J.P."/>
            <person name="Hofmann A."/>
            <person name="Sternberg P.W."/>
            <person name="Wang J."/>
            <person name="Gasser R.B."/>
        </authorList>
    </citation>
    <scope>NUCLEOTIDE SEQUENCE [LARGE SCALE GENOMIC DNA]</scope>
    <source>
        <strain evidence="10">DCEP-RM93M</strain>
    </source>
</reference>
<dbReference type="SMART" id="SM00028">
    <property type="entry name" value="TPR"/>
    <property type="match status" value="5"/>
</dbReference>
<dbReference type="GO" id="GO:0042073">
    <property type="term" value="P:intraciliary transport"/>
    <property type="evidence" value="ECO:0007669"/>
    <property type="project" value="UniProtKB-UniRule"/>
</dbReference>
<evidence type="ECO:0000313" key="10">
    <source>
        <dbReference type="EMBL" id="KFD53383.1"/>
    </source>
</evidence>
<dbReference type="FunFam" id="1.25.40.10:FF:000186">
    <property type="entry name" value="Tetratricopeptide repeat domain 30A"/>
    <property type="match status" value="1"/>
</dbReference>
<sequence length="715" mass="81902">MLYSEAAKKTRTVYTLIRNGQYNEAAQLLNQQLNVDHTVTKCVISESFLKSFTFQNRAALSLLGYCYVQLHNFTGASRCYSQLVLSYPYFERYRQTILLYLAMCYYQIHMFDEAAKSCGHLTVIELNNDMYKLMAAIRYGISDLPNCKVFLNQCSNGDKDSEVNWGCICFKEENFETALQHFLTTAKCGGTTLDLLYNLAVCFYKLRQYNIAMRYIEEISERHAAEFLQPNTRFAAGGTEIRHAGNQWMLQQPALIAASNLKAAIEFKLKNYSNAAQAMANMPPRDETELDVITLHNEALVRMANEPMEGFAKLQFLCGQTRFPPEALVNLLFVCCKYGFQDIASDVMAENSDLLSSYLSQVCFHELITAITARCHAIHLFWLPSNQAHACVKQVVCCDVKSTLPSLTLELHILKYEHDFIAAIVMQPQSPEESLSKIEALVQQQGDILQRLAKQVSAAQQDNDEDVISKMNEAYSEALQLYLPVLMEQAKMYWDRKDYKQVEKIFQQSVDFCGNYDLWKLNVGHTLFMQQTKYKEAAGFYETLILDSSAIVLANLCVCYILMNQNEAAEELMRKVEKEEDKLLLADPDQRLFHLCIINLVIGTLYCSKRNYEFGISRVIKAMQPYQKKLHALTWHYVKRCFLSMIENLAKHVITLKDSVLSDCITFLEECREFGKLESSKLGNPFGEVEILDGKATIAYESRQLAILMKRFIEL</sequence>
<keyword evidence="3" id="KW-0677">Repeat</keyword>
<evidence type="ECO:0000256" key="7">
    <source>
        <dbReference type="ARBA" id="ARBA00023273"/>
    </source>
</evidence>
<dbReference type="EMBL" id="KL363218">
    <property type="protein sequence ID" value="KFD53383.1"/>
    <property type="molecule type" value="Genomic_DNA"/>
</dbReference>
<keyword evidence="7 8" id="KW-0966">Cell projection</keyword>
<name>A0A085M837_9BILA</name>
<keyword evidence="9" id="KW-0175">Coiled coil</keyword>
<dbReference type="AlphaFoldDB" id="A0A085M837"/>
<keyword evidence="4 8" id="KW-0970">Cilium biogenesis/degradation</keyword>
<accession>A0A085M837</accession>
<feature type="coiled-coil region" evidence="9">
    <location>
        <begin position="559"/>
        <end position="586"/>
    </location>
</feature>
<gene>
    <name evidence="10" type="ORF">M513_05864</name>
</gene>